<evidence type="ECO:0000313" key="10">
    <source>
        <dbReference type="EMBL" id="KAK9863558.1"/>
    </source>
</evidence>
<dbReference type="GO" id="GO:0003723">
    <property type="term" value="F:RNA binding"/>
    <property type="evidence" value="ECO:0007669"/>
    <property type="project" value="TreeGrafter"/>
</dbReference>
<dbReference type="Pfam" id="PF00270">
    <property type="entry name" value="DEAD"/>
    <property type="match status" value="1"/>
</dbReference>
<evidence type="ECO:0000256" key="1">
    <source>
        <dbReference type="ARBA" id="ARBA00022741"/>
    </source>
</evidence>
<evidence type="ECO:0000259" key="7">
    <source>
        <dbReference type="PROSITE" id="PS51192"/>
    </source>
</evidence>
<dbReference type="EMBL" id="JALJOV010000457">
    <property type="protein sequence ID" value="KAK9863558.1"/>
    <property type="molecule type" value="Genomic_DNA"/>
</dbReference>
<dbReference type="InterPro" id="IPR014014">
    <property type="entry name" value="RNA_helicase_DEAD_Q_motif"/>
</dbReference>
<evidence type="ECO:0008006" key="12">
    <source>
        <dbReference type="Google" id="ProtNLM"/>
    </source>
</evidence>
<keyword evidence="2" id="KW-0378">Hydrolase</keyword>
<dbReference type="GO" id="GO:0003724">
    <property type="term" value="F:RNA helicase activity"/>
    <property type="evidence" value="ECO:0007669"/>
    <property type="project" value="InterPro"/>
</dbReference>
<dbReference type="AlphaFoldDB" id="A0AAW1T371"/>
<feature type="short sequence motif" description="Q motif" evidence="5">
    <location>
        <begin position="106"/>
        <end position="134"/>
    </location>
</feature>
<dbReference type="InterPro" id="IPR027417">
    <property type="entry name" value="P-loop_NTPase"/>
</dbReference>
<dbReference type="PROSITE" id="PS51194">
    <property type="entry name" value="HELICASE_CTER"/>
    <property type="match status" value="1"/>
</dbReference>
<accession>A0AAW1T371</accession>
<evidence type="ECO:0000256" key="4">
    <source>
        <dbReference type="ARBA" id="ARBA00022840"/>
    </source>
</evidence>
<feature type="domain" description="DEAD-box RNA helicase Q" evidence="9">
    <location>
        <begin position="106"/>
        <end position="134"/>
    </location>
</feature>
<evidence type="ECO:0000256" key="6">
    <source>
        <dbReference type="SAM" id="MobiDB-lite"/>
    </source>
</evidence>
<evidence type="ECO:0000259" key="8">
    <source>
        <dbReference type="PROSITE" id="PS51194"/>
    </source>
</evidence>
<evidence type="ECO:0000313" key="11">
    <source>
        <dbReference type="Proteomes" id="UP001485043"/>
    </source>
</evidence>
<keyword evidence="4" id="KW-0067">ATP-binding</keyword>
<dbReference type="PANTHER" id="PTHR47963">
    <property type="entry name" value="DEAD-BOX ATP-DEPENDENT RNA HELICASE 47, MITOCHONDRIAL"/>
    <property type="match status" value="1"/>
</dbReference>
<dbReference type="InterPro" id="IPR050547">
    <property type="entry name" value="DEAD_box_RNA_helicases"/>
</dbReference>
<dbReference type="GO" id="GO:0005524">
    <property type="term" value="F:ATP binding"/>
    <property type="evidence" value="ECO:0007669"/>
    <property type="project" value="UniProtKB-KW"/>
</dbReference>
<dbReference type="SMART" id="SM00490">
    <property type="entry name" value="HELICc"/>
    <property type="match status" value="1"/>
</dbReference>
<feature type="domain" description="Helicase C-terminal" evidence="8">
    <location>
        <begin position="408"/>
        <end position="565"/>
    </location>
</feature>
<dbReference type="Gene3D" id="3.40.50.300">
    <property type="entry name" value="P-loop containing nucleotide triphosphate hydrolases"/>
    <property type="match status" value="2"/>
</dbReference>
<dbReference type="Proteomes" id="UP001485043">
    <property type="component" value="Unassembled WGS sequence"/>
</dbReference>
<evidence type="ECO:0000256" key="3">
    <source>
        <dbReference type="ARBA" id="ARBA00022806"/>
    </source>
</evidence>
<keyword evidence="1" id="KW-0547">Nucleotide-binding</keyword>
<sequence length="588" mass="63782">MSVTHSMLGSRFSQSRPWLARLPTSRSILLGLDCFPLPAADSIRQVCAAHPAQQQATSSSAAFSKALTGRHSNRGTTTARATAVEPDEIEILAGPDEVAAESESKGPFDQLGCDDRVTGNLEALGINQPTPVQEAGIPIVLDGRNVALKSYTGSGKTLAYLLPALTLATQRAEEEFLKLKRARKAHEAGTLQAIVVAPSRELAMQIVRVAQSLLPEEAKATVQQAIGGANPARQNEALKKAKPMVVVGTPGRLAELSRSGQLQMHQTGILVLDEVDELLQTQFREAMQRIVDHCGKRREGGRQTVLVSATLSDKVLAKARTWCPQPERVFIGGAASSEAGVGVQQDSTRPEALWGWSGAFAPWQAASNPRQSLQQAESQGLRDEGIPAMPPAVQHAFYRAPKRHSVDAVRRCLHALDAKQALVFMNFQQRLRDTEAKMRTRGLSVGSLHGELDKSQRQAVLAAFRRGQLRVLVVSDVAARGLDVPECDVVFNLELPSSPGHYAHRAGRTGRFDRAGWVVSIADERGLFVLDKFSKKLAIRIPEAKAEAGQWSVQKPAPQQPQQLQSHPAEPESEQHSKQTESNGRNAE</sequence>
<dbReference type="CDD" id="cd00268">
    <property type="entry name" value="DEADc"/>
    <property type="match status" value="1"/>
</dbReference>
<feature type="compositionally biased region" description="Basic and acidic residues" evidence="6">
    <location>
        <begin position="569"/>
        <end position="579"/>
    </location>
</feature>
<protein>
    <recommendedName>
        <fullName evidence="12">RNA helicase</fullName>
    </recommendedName>
</protein>
<evidence type="ECO:0000256" key="5">
    <source>
        <dbReference type="PROSITE-ProRule" id="PRU00552"/>
    </source>
</evidence>
<dbReference type="InterPro" id="IPR001650">
    <property type="entry name" value="Helicase_C-like"/>
</dbReference>
<keyword evidence="11" id="KW-1185">Reference proteome</keyword>
<proteinExistence type="predicted"/>
<dbReference type="InterPro" id="IPR011545">
    <property type="entry name" value="DEAD/DEAH_box_helicase_dom"/>
</dbReference>
<dbReference type="PROSITE" id="PS51192">
    <property type="entry name" value="HELICASE_ATP_BIND_1"/>
    <property type="match status" value="1"/>
</dbReference>
<feature type="domain" description="Helicase ATP-binding" evidence="7">
    <location>
        <begin position="137"/>
        <end position="329"/>
    </location>
</feature>
<dbReference type="PROSITE" id="PS51195">
    <property type="entry name" value="Q_MOTIF"/>
    <property type="match status" value="1"/>
</dbReference>
<keyword evidence="3" id="KW-0347">Helicase</keyword>
<dbReference type="Pfam" id="PF00271">
    <property type="entry name" value="Helicase_C"/>
    <property type="match status" value="1"/>
</dbReference>
<evidence type="ECO:0000259" key="9">
    <source>
        <dbReference type="PROSITE" id="PS51195"/>
    </source>
</evidence>
<feature type="compositionally biased region" description="Low complexity" evidence="6">
    <location>
        <begin position="554"/>
        <end position="568"/>
    </location>
</feature>
<evidence type="ECO:0000256" key="2">
    <source>
        <dbReference type="ARBA" id="ARBA00022801"/>
    </source>
</evidence>
<dbReference type="InterPro" id="IPR014001">
    <property type="entry name" value="Helicase_ATP-bd"/>
</dbReference>
<dbReference type="GO" id="GO:0016787">
    <property type="term" value="F:hydrolase activity"/>
    <property type="evidence" value="ECO:0007669"/>
    <property type="project" value="UniProtKB-KW"/>
</dbReference>
<dbReference type="PANTHER" id="PTHR47963:SF3">
    <property type="entry name" value="DEAD-BOX ATP-DEPENDENT RNA HELICASE 47, MITOCHONDRIAL"/>
    <property type="match status" value="1"/>
</dbReference>
<dbReference type="CDD" id="cd18787">
    <property type="entry name" value="SF2_C_DEAD"/>
    <property type="match status" value="1"/>
</dbReference>
<name>A0AAW1T371_9CHLO</name>
<dbReference type="SUPFAM" id="SSF52540">
    <property type="entry name" value="P-loop containing nucleoside triphosphate hydrolases"/>
    <property type="match status" value="1"/>
</dbReference>
<dbReference type="InterPro" id="IPR044742">
    <property type="entry name" value="DEAD/DEAH_RhlB"/>
</dbReference>
<dbReference type="SMART" id="SM00487">
    <property type="entry name" value="DEXDc"/>
    <property type="match status" value="1"/>
</dbReference>
<organism evidence="10 11">
    <name type="scientific">Apatococcus fuscideae</name>
    <dbReference type="NCBI Taxonomy" id="2026836"/>
    <lineage>
        <taxon>Eukaryota</taxon>
        <taxon>Viridiplantae</taxon>
        <taxon>Chlorophyta</taxon>
        <taxon>core chlorophytes</taxon>
        <taxon>Trebouxiophyceae</taxon>
        <taxon>Chlorellales</taxon>
        <taxon>Chlorellaceae</taxon>
        <taxon>Apatococcus</taxon>
    </lineage>
</organism>
<gene>
    <name evidence="10" type="ORF">WJX84_010176</name>
</gene>
<feature type="region of interest" description="Disordered" evidence="6">
    <location>
        <begin position="547"/>
        <end position="588"/>
    </location>
</feature>
<comment type="caution">
    <text evidence="10">The sequence shown here is derived from an EMBL/GenBank/DDBJ whole genome shotgun (WGS) entry which is preliminary data.</text>
</comment>
<reference evidence="10 11" key="1">
    <citation type="journal article" date="2024" name="Nat. Commun.">
        <title>Phylogenomics reveals the evolutionary origins of lichenization in chlorophyte algae.</title>
        <authorList>
            <person name="Puginier C."/>
            <person name="Libourel C."/>
            <person name="Otte J."/>
            <person name="Skaloud P."/>
            <person name="Haon M."/>
            <person name="Grisel S."/>
            <person name="Petersen M."/>
            <person name="Berrin J.G."/>
            <person name="Delaux P.M."/>
            <person name="Dal Grande F."/>
            <person name="Keller J."/>
        </authorList>
    </citation>
    <scope>NUCLEOTIDE SEQUENCE [LARGE SCALE GENOMIC DNA]</scope>
    <source>
        <strain evidence="10 11">SAG 2523</strain>
    </source>
</reference>